<dbReference type="Gene3D" id="3.60.20.10">
    <property type="entry name" value="Glutamine Phosphoribosylpyrophosphate, subunit 1, domain 1"/>
    <property type="match status" value="1"/>
</dbReference>
<dbReference type="InterPro" id="IPR043147">
    <property type="entry name" value="Penicillin_amidase_A-knob"/>
</dbReference>
<comment type="similarity">
    <text evidence="1">Belongs to the peptidase S45 family.</text>
</comment>
<evidence type="ECO:0000256" key="5">
    <source>
        <dbReference type="PIRSR" id="PIRSR001227-2"/>
    </source>
</evidence>
<dbReference type="InterPro" id="IPR043146">
    <property type="entry name" value="Penicillin_amidase_N_B-knob"/>
</dbReference>
<keyword evidence="6" id="KW-0812">Transmembrane</keyword>
<comment type="caution">
    <text evidence="7">The sequence shown here is derived from an EMBL/GenBank/DDBJ whole genome shotgun (WGS) entry which is preliminary data.</text>
</comment>
<proteinExistence type="inferred from homology"/>
<dbReference type="OrthoDB" id="9759796at2"/>
<evidence type="ECO:0000256" key="6">
    <source>
        <dbReference type="SAM" id="Phobius"/>
    </source>
</evidence>
<dbReference type="InterPro" id="IPR014395">
    <property type="entry name" value="Pen/GL7ACA/AHL_acylase"/>
</dbReference>
<feature type="binding site" evidence="5">
    <location>
        <position position="379"/>
    </location>
    <ligand>
        <name>Ca(2+)</name>
        <dbReference type="ChEBI" id="CHEBI:29108"/>
    </ligand>
</feature>
<dbReference type="GO" id="GO:0017000">
    <property type="term" value="P:antibiotic biosynthetic process"/>
    <property type="evidence" value="ECO:0007669"/>
    <property type="project" value="InterPro"/>
</dbReference>
<evidence type="ECO:0000256" key="3">
    <source>
        <dbReference type="ARBA" id="ARBA00023145"/>
    </source>
</evidence>
<evidence type="ECO:0000256" key="2">
    <source>
        <dbReference type="ARBA" id="ARBA00022801"/>
    </source>
</evidence>
<dbReference type="PIRSF" id="PIRSF001227">
    <property type="entry name" value="Pen_acylase"/>
    <property type="match status" value="1"/>
</dbReference>
<keyword evidence="6" id="KW-0472">Membrane</keyword>
<dbReference type="RefSeq" id="WP_130352433.1">
    <property type="nucleotide sequence ID" value="NZ_SGWY01000002.1"/>
</dbReference>
<dbReference type="GO" id="GO:0046872">
    <property type="term" value="F:metal ion binding"/>
    <property type="evidence" value="ECO:0007669"/>
    <property type="project" value="UniProtKB-KW"/>
</dbReference>
<dbReference type="PANTHER" id="PTHR34218:SF4">
    <property type="entry name" value="ACYL-HOMOSERINE LACTONE ACYLASE QUIP"/>
    <property type="match status" value="1"/>
</dbReference>
<dbReference type="Proteomes" id="UP000293289">
    <property type="component" value="Unassembled WGS sequence"/>
</dbReference>
<dbReference type="PANTHER" id="PTHR34218">
    <property type="entry name" value="PEPTIDASE S45 PENICILLIN AMIDASE"/>
    <property type="match status" value="1"/>
</dbReference>
<dbReference type="SUPFAM" id="SSF56235">
    <property type="entry name" value="N-terminal nucleophile aminohydrolases (Ntn hydrolases)"/>
    <property type="match status" value="1"/>
</dbReference>
<dbReference type="InterPro" id="IPR002692">
    <property type="entry name" value="S45"/>
</dbReference>
<dbReference type="CDD" id="cd03747">
    <property type="entry name" value="Ntn_PGA_like"/>
    <property type="match status" value="1"/>
</dbReference>
<name>A0A4Q7MC04_9MICO</name>
<sequence>MGTDAPRTRRHRGLAFLTALLITVLVLGIAAAGFGWWTVQRSFPTTSGRIDVPGLTATVTVYRDDAGIPQLVAETDHDLFFAQGYVHAQDRFWEMDFRRHVTAGRVAELFGASQVATDAFIRTLDWRGIAEQEYALLDPTSRAFYEAYAEGVNAYLAQRDGADLSLEYALLAMQNPGYTPEPWTPVDSIAWLKAMAWDLRSNLGDEIDRALLAAELPPEEVARLHPGFAFGSMPTIVEGAPAAAPAAVDVAPPAPEADPDAGAAASDPAIAAAVAAPLASLRVLLDSVPELLGPEGGDLGSNSWVVSGALTESGTPLLANDPHLGPAMPSIWAQMGLHCAELRDDCTFDVGGYSFSGLPGIIIGHNQRIAWGFTNLGPDVADLFLERVDGDTYELDGAMAPLTVREETIEVAGGDPVTVTVRSTARGPIVTDIGSDFAAVAEGYPAATGEPDGEYELSLQWTALTPGTTPQAVFAVNRAQEWNAFRAGASLFDVPAQNLVYADVDGNIGYQAPGTIPVRATGDGTVPLPGWTSANGWTGTVPFEQLPSVLNPARGYIVTANNAVSNGGPMLTQDWDLGYRALGIERLLDERIASGEKLTADDLAEMQLDTADANANAMLPVIAGLELDGDAARGADLLDGWNGRADVDSAQAAYFAVFWRNLLDDMFDALPEHTRPEGGDRWFGVVSGLLGDPGARWWTNEDAGVAGRDAMLAHALDEAWGEASDRMGGDPDGWRWGRLHTLTLTNQSFGESGIGPMEWLFNRGPYELGGGSSIVNANGWDASIGYDVDWVPSMRMIVDLGDLDASTWINLTGASGHAFHPHYADQAPLWQRGETRPWPFTPAAVRDSAADTLQLDPAG</sequence>
<evidence type="ECO:0000256" key="1">
    <source>
        <dbReference type="ARBA" id="ARBA00006586"/>
    </source>
</evidence>
<dbReference type="Gene3D" id="2.30.120.10">
    <property type="match status" value="1"/>
</dbReference>
<keyword evidence="5" id="KW-0106">Calcium</keyword>
<gene>
    <name evidence="7" type="ORF">EV187_1467</name>
</gene>
<dbReference type="GO" id="GO:0016811">
    <property type="term" value="F:hydrolase activity, acting on carbon-nitrogen (but not peptide) bonds, in linear amides"/>
    <property type="evidence" value="ECO:0007669"/>
    <property type="project" value="InterPro"/>
</dbReference>
<reference evidence="7 8" key="1">
    <citation type="submission" date="2019-02" db="EMBL/GenBank/DDBJ databases">
        <title>Genomic Encyclopedia of Type Strains, Phase IV (KMG-IV): sequencing the most valuable type-strain genomes for metagenomic binning, comparative biology and taxonomic classification.</title>
        <authorList>
            <person name="Goeker M."/>
        </authorList>
    </citation>
    <scope>NUCLEOTIDE SEQUENCE [LARGE SCALE GENOMIC DNA]</scope>
    <source>
        <strain evidence="7 8">DSM 43045</strain>
    </source>
</reference>
<evidence type="ECO:0000313" key="7">
    <source>
        <dbReference type="EMBL" id="RZS65765.1"/>
    </source>
</evidence>
<dbReference type="AlphaFoldDB" id="A0A4Q7MC04"/>
<accession>A0A4Q7MC04</accession>
<feature type="binding site" evidence="5">
    <location>
        <position position="206"/>
    </location>
    <ligand>
        <name>Ca(2+)</name>
        <dbReference type="ChEBI" id="CHEBI:29108"/>
    </ligand>
</feature>
<dbReference type="InterPro" id="IPR029055">
    <property type="entry name" value="Ntn_hydrolases_N"/>
</dbReference>
<feature type="active site" description="Nucleophile" evidence="4">
    <location>
        <position position="301"/>
    </location>
</feature>
<keyword evidence="8" id="KW-1185">Reference proteome</keyword>
<keyword evidence="3" id="KW-0865">Zymogen</keyword>
<organism evidence="7 8">
    <name type="scientific">Agromyces ramosus</name>
    <dbReference type="NCBI Taxonomy" id="33879"/>
    <lineage>
        <taxon>Bacteria</taxon>
        <taxon>Bacillati</taxon>
        <taxon>Actinomycetota</taxon>
        <taxon>Actinomycetes</taxon>
        <taxon>Micrococcales</taxon>
        <taxon>Microbacteriaceae</taxon>
        <taxon>Agromyces</taxon>
    </lineage>
</organism>
<keyword evidence="2" id="KW-0378">Hydrolase</keyword>
<feature type="transmembrane region" description="Helical" evidence="6">
    <location>
        <begin position="14"/>
        <end position="37"/>
    </location>
</feature>
<comment type="cofactor">
    <cofactor evidence="5">
        <name>Ca(2+)</name>
        <dbReference type="ChEBI" id="CHEBI:29108"/>
    </cofactor>
    <text evidence="5">Binds 1 Ca(2+) ion per dimer.</text>
</comment>
<dbReference type="EMBL" id="SGWY01000002">
    <property type="protein sequence ID" value="RZS65765.1"/>
    <property type="molecule type" value="Genomic_DNA"/>
</dbReference>
<keyword evidence="5" id="KW-0479">Metal-binding</keyword>
<dbReference type="Pfam" id="PF01804">
    <property type="entry name" value="Penicil_amidase"/>
    <property type="match status" value="1"/>
</dbReference>
<keyword evidence="6" id="KW-1133">Transmembrane helix</keyword>
<dbReference type="InterPro" id="IPR023343">
    <property type="entry name" value="Penicillin_amidase_dom1"/>
</dbReference>
<evidence type="ECO:0000313" key="8">
    <source>
        <dbReference type="Proteomes" id="UP000293289"/>
    </source>
</evidence>
<dbReference type="Gene3D" id="1.10.1400.10">
    <property type="match status" value="1"/>
</dbReference>
<feature type="binding site" evidence="5">
    <location>
        <position position="382"/>
    </location>
    <ligand>
        <name>Ca(2+)</name>
        <dbReference type="ChEBI" id="CHEBI:29108"/>
    </ligand>
</feature>
<protein>
    <submittedName>
        <fullName evidence="7">Penicillin amidase</fullName>
    </submittedName>
</protein>
<evidence type="ECO:0000256" key="4">
    <source>
        <dbReference type="PIRSR" id="PIRSR001227-1"/>
    </source>
</evidence>
<dbReference type="Gene3D" id="1.10.439.10">
    <property type="entry name" value="Penicillin Amidohydrolase, domain 1"/>
    <property type="match status" value="1"/>
</dbReference>